<dbReference type="Pfam" id="PF03483">
    <property type="entry name" value="B3_4"/>
    <property type="match status" value="1"/>
</dbReference>
<dbReference type="EMBL" id="CP029788">
    <property type="protein sequence ID" value="AWT47715.1"/>
    <property type="molecule type" value="Genomic_DNA"/>
</dbReference>
<keyword evidence="3" id="KW-1185">Reference proteome</keyword>
<dbReference type="OrthoDB" id="276580at2"/>
<proteinExistence type="predicted"/>
<dbReference type="GO" id="GO:0003723">
    <property type="term" value="F:RNA binding"/>
    <property type="evidence" value="ECO:0007669"/>
    <property type="project" value="InterPro"/>
</dbReference>
<feature type="domain" description="B3/B4 tRNA-binding" evidence="1">
    <location>
        <begin position="80"/>
        <end position="235"/>
    </location>
</feature>
<dbReference type="InterPro" id="IPR020825">
    <property type="entry name" value="Phe-tRNA_synthase-like_B3/B4"/>
</dbReference>
<evidence type="ECO:0000259" key="1">
    <source>
        <dbReference type="SMART" id="SM00873"/>
    </source>
</evidence>
<reference evidence="2 3" key="1">
    <citation type="submission" date="2018-06" db="EMBL/GenBank/DDBJ databases">
        <title>The complete genome sequence of a nosiheptide producer Streptomyces actuosus ATCC 25421: deducing the ability of producing a new class III lantibiotics.</title>
        <authorList>
            <person name="Liu W."/>
            <person name="Sun F."/>
            <person name="Hu Y."/>
        </authorList>
    </citation>
    <scope>NUCLEOTIDE SEQUENCE [LARGE SCALE GENOMIC DNA]</scope>
    <source>
        <strain evidence="2 3">ATCC 25421</strain>
    </source>
</reference>
<dbReference type="SMART" id="SM00873">
    <property type="entry name" value="B3_4"/>
    <property type="match status" value="1"/>
</dbReference>
<dbReference type="PANTHER" id="PTHR39209">
    <property type="match status" value="1"/>
</dbReference>
<dbReference type="GO" id="GO:0004826">
    <property type="term" value="F:phenylalanine-tRNA ligase activity"/>
    <property type="evidence" value="ECO:0007669"/>
    <property type="project" value="InterPro"/>
</dbReference>
<dbReference type="InterPro" id="IPR005146">
    <property type="entry name" value="B3/B4_tRNA-bd"/>
</dbReference>
<sequence>MGRAGWEIPRPCPDPLEVPLRVTFRHADDIWPSHPGLTAGALYVTGVPATADVGARVAVYTDRARARLATAGEGEFPEVVAWRRTFSRMGLKPTQYRCAAESLLRRLRKEGALPRIHPVVDLCNAVSVAYAVPVAALDADRVTGPLLEVRPARGDELYTPFGGGSEHPAPGEVTFVDSAGRAHARRWTHRQSGYSAVGPDTRRVLVVAEAQHEGGAEIMPELVKTLAEELAAHGADPVSSAVLGPSAPEFGFGD</sequence>
<dbReference type="PANTHER" id="PTHR39209:SF2">
    <property type="entry name" value="CYTOPLASMIC PROTEIN"/>
    <property type="match status" value="1"/>
</dbReference>
<dbReference type="Proteomes" id="UP000247634">
    <property type="component" value="Chromosome"/>
</dbReference>
<name>A0A2U9PER5_STRAS</name>
<dbReference type="AlphaFoldDB" id="A0A2U9PER5"/>
<evidence type="ECO:0000313" key="2">
    <source>
        <dbReference type="EMBL" id="AWT47715.1"/>
    </source>
</evidence>
<organism evidence="2 3">
    <name type="scientific">Streptomyces actuosus</name>
    <dbReference type="NCBI Taxonomy" id="1885"/>
    <lineage>
        <taxon>Bacteria</taxon>
        <taxon>Bacillati</taxon>
        <taxon>Actinomycetota</taxon>
        <taxon>Actinomycetes</taxon>
        <taxon>Kitasatosporales</taxon>
        <taxon>Streptomycetaceae</taxon>
        <taxon>Streptomyces</taxon>
    </lineage>
</organism>
<dbReference type="KEGG" id="sact:DMT42_21270"/>
<gene>
    <name evidence="2" type="ORF">DMT42_21270</name>
</gene>
<dbReference type="SUPFAM" id="SSF56037">
    <property type="entry name" value="PheT/TilS domain"/>
    <property type="match status" value="1"/>
</dbReference>
<protein>
    <recommendedName>
        <fullName evidence="1">B3/B4 tRNA-binding domain-containing protein</fullName>
    </recommendedName>
</protein>
<evidence type="ECO:0000313" key="3">
    <source>
        <dbReference type="Proteomes" id="UP000247634"/>
    </source>
</evidence>
<accession>A0A2U9PER5</accession>
<dbReference type="Gene3D" id="3.50.40.10">
    <property type="entry name" value="Phenylalanyl-trna Synthetase, Chain B, domain 3"/>
    <property type="match status" value="1"/>
</dbReference>